<proteinExistence type="predicted"/>
<sequence length="218" mass="24007">MENRTKKLSEDNFVNQMTEVKWRNRQPGSNRDRSYATAGGSSGTRAQSAHNEPVRTGGAKFTSGAIVTERSGRTLTSRQGKLTPAELFNCKVCGGKHNPSICKFKRYVCRVCNREGHLKKMCPRIRSSSSMYNVQDEEMEGTIEEDISSDESDMAPGNNTTPPTRQLPEAGVSVEPDLPDDNIPVSVAIDSGQSLPVSPPQPPKRIRKPVTRFGIEID</sequence>
<comment type="caution">
    <text evidence="1">The sequence shown here is derived from an EMBL/GenBank/DDBJ whole genome shotgun (WGS) entry which is preliminary data.</text>
</comment>
<accession>A0ACC1DC76</accession>
<reference evidence="1 2" key="1">
    <citation type="journal article" date="2021" name="Front. Genet.">
        <title>Chromosome-Level Genome Assembly Reveals Significant Gene Expansion in the Toll and IMD Signaling Pathways of Dendrolimus kikuchii.</title>
        <authorList>
            <person name="Zhou J."/>
            <person name="Wu P."/>
            <person name="Xiong Z."/>
            <person name="Liu N."/>
            <person name="Zhao N."/>
            <person name="Ji M."/>
            <person name="Qiu Y."/>
            <person name="Yang B."/>
        </authorList>
    </citation>
    <scope>NUCLEOTIDE SEQUENCE [LARGE SCALE GENOMIC DNA]</scope>
    <source>
        <strain evidence="1">Ann1</strain>
    </source>
</reference>
<dbReference type="Proteomes" id="UP000824533">
    <property type="component" value="Linkage Group LG05"/>
</dbReference>
<gene>
    <name evidence="1" type="ORF">K1T71_003515</name>
</gene>
<protein>
    <submittedName>
        <fullName evidence="1">Uncharacterized protein</fullName>
    </submittedName>
</protein>
<evidence type="ECO:0000313" key="1">
    <source>
        <dbReference type="EMBL" id="KAJ0181430.1"/>
    </source>
</evidence>
<keyword evidence="2" id="KW-1185">Reference proteome</keyword>
<organism evidence="1 2">
    <name type="scientific">Dendrolimus kikuchii</name>
    <dbReference type="NCBI Taxonomy" id="765133"/>
    <lineage>
        <taxon>Eukaryota</taxon>
        <taxon>Metazoa</taxon>
        <taxon>Ecdysozoa</taxon>
        <taxon>Arthropoda</taxon>
        <taxon>Hexapoda</taxon>
        <taxon>Insecta</taxon>
        <taxon>Pterygota</taxon>
        <taxon>Neoptera</taxon>
        <taxon>Endopterygota</taxon>
        <taxon>Lepidoptera</taxon>
        <taxon>Glossata</taxon>
        <taxon>Ditrysia</taxon>
        <taxon>Bombycoidea</taxon>
        <taxon>Lasiocampidae</taxon>
        <taxon>Dendrolimus</taxon>
    </lineage>
</organism>
<dbReference type="EMBL" id="CM034391">
    <property type="protein sequence ID" value="KAJ0181430.1"/>
    <property type="molecule type" value="Genomic_DNA"/>
</dbReference>
<evidence type="ECO:0000313" key="2">
    <source>
        <dbReference type="Proteomes" id="UP000824533"/>
    </source>
</evidence>
<name>A0ACC1DC76_9NEOP</name>